<dbReference type="InterPro" id="IPR004046">
    <property type="entry name" value="GST_C"/>
</dbReference>
<dbReference type="PANTHER" id="PTHR44051">
    <property type="entry name" value="GLUTATHIONE S-TRANSFERASE-RELATED"/>
    <property type="match status" value="1"/>
</dbReference>
<dbReference type="SFLD" id="SFLDG01150">
    <property type="entry name" value="Main.1:_Beta-like"/>
    <property type="match status" value="1"/>
</dbReference>
<dbReference type="Pfam" id="PF00043">
    <property type="entry name" value="GST_C"/>
    <property type="match status" value="1"/>
</dbReference>
<name>A0ABT8ZXI6_9SPHN</name>
<dbReference type="RefSeq" id="WP_304560195.1">
    <property type="nucleotide sequence ID" value="NZ_JAUQSZ010000003.1"/>
</dbReference>
<dbReference type="InterPro" id="IPR010987">
    <property type="entry name" value="Glutathione-S-Trfase_C-like"/>
</dbReference>
<keyword evidence="4" id="KW-1185">Reference proteome</keyword>
<protein>
    <submittedName>
        <fullName evidence="3">Glutathione S-transferase C-terminal domain-containing protein</fullName>
    </submittedName>
</protein>
<dbReference type="SFLD" id="SFLDG00358">
    <property type="entry name" value="Main_(cytGST)"/>
    <property type="match status" value="1"/>
</dbReference>
<dbReference type="PROSITE" id="PS50404">
    <property type="entry name" value="GST_NTER"/>
    <property type="match status" value="1"/>
</dbReference>
<organism evidence="3 4">
    <name type="scientific">Sphingomonas immobilis</name>
    <dbReference type="NCBI Taxonomy" id="3063997"/>
    <lineage>
        <taxon>Bacteria</taxon>
        <taxon>Pseudomonadati</taxon>
        <taxon>Pseudomonadota</taxon>
        <taxon>Alphaproteobacteria</taxon>
        <taxon>Sphingomonadales</taxon>
        <taxon>Sphingomonadaceae</taxon>
        <taxon>Sphingomonas</taxon>
    </lineage>
</organism>
<accession>A0ABT8ZXI6</accession>
<dbReference type="Gene3D" id="3.40.30.10">
    <property type="entry name" value="Glutaredoxin"/>
    <property type="match status" value="1"/>
</dbReference>
<dbReference type="Pfam" id="PF13409">
    <property type="entry name" value="GST_N_2"/>
    <property type="match status" value="1"/>
</dbReference>
<feature type="domain" description="GST C-terminal" evidence="2">
    <location>
        <begin position="84"/>
        <end position="194"/>
    </location>
</feature>
<dbReference type="CDD" id="cd03057">
    <property type="entry name" value="GST_N_Beta"/>
    <property type="match status" value="1"/>
</dbReference>
<comment type="caution">
    <text evidence="3">The sequence shown here is derived from an EMBL/GenBank/DDBJ whole genome shotgun (WGS) entry which is preliminary data.</text>
</comment>
<sequence length="194" mass="21319">MKLYYAPGACSLSDHIALHEANIAFDHEKVDLNAKVTESGADYTQINPKGYVPALALDTGEVVSENVAILEWISQQDTLLVPPGPLGRTHLLEVLAYISSEVHKAFKPFFSGAGAEEKAEARKTILKRLSYLSDTMQGNFLFGDAISAADCYLFVMLLWATKNEIALPAKLTGLRDRMQDRPAVQKAMQHEGLL</sequence>
<evidence type="ECO:0000259" key="2">
    <source>
        <dbReference type="PROSITE" id="PS50405"/>
    </source>
</evidence>
<reference evidence="3" key="1">
    <citation type="submission" date="2023-07" db="EMBL/GenBank/DDBJ databases">
        <authorList>
            <person name="Kim M.K."/>
        </authorList>
    </citation>
    <scope>NUCLEOTIDE SEQUENCE</scope>
    <source>
        <strain evidence="3">CA1-15</strain>
    </source>
</reference>
<gene>
    <name evidence="3" type="ORF">Q5H94_05280</name>
</gene>
<dbReference type="InterPro" id="IPR036249">
    <property type="entry name" value="Thioredoxin-like_sf"/>
</dbReference>
<dbReference type="InterPro" id="IPR036282">
    <property type="entry name" value="Glutathione-S-Trfase_C_sf"/>
</dbReference>
<dbReference type="SUPFAM" id="SSF52833">
    <property type="entry name" value="Thioredoxin-like"/>
    <property type="match status" value="1"/>
</dbReference>
<dbReference type="Proteomes" id="UP001176468">
    <property type="component" value="Unassembled WGS sequence"/>
</dbReference>
<dbReference type="PANTHER" id="PTHR44051:SF8">
    <property type="entry name" value="GLUTATHIONE S-TRANSFERASE GSTA"/>
    <property type="match status" value="1"/>
</dbReference>
<evidence type="ECO:0000259" key="1">
    <source>
        <dbReference type="PROSITE" id="PS50404"/>
    </source>
</evidence>
<dbReference type="EMBL" id="JAUQSZ010000003">
    <property type="protein sequence ID" value="MDO7841730.1"/>
    <property type="molecule type" value="Genomic_DNA"/>
</dbReference>
<proteinExistence type="predicted"/>
<dbReference type="Gene3D" id="1.20.1050.10">
    <property type="match status" value="1"/>
</dbReference>
<dbReference type="SFLD" id="SFLDS00019">
    <property type="entry name" value="Glutathione_Transferase_(cytos"/>
    <property type="match status" value="1"/>
</dbReference>
<dbReference type="PROSITE" id="PS50405">
    <property type="entry name" value="GST_CTER"/>
    <property type="match status" value="1"/>
</dbReference>
<evidence type="ECO:0000313" key="3">
    <source>
        <dbReference type="EMBL" id="MDO7841730.1"/>
    </source>
</evidence>
<feature type="domain" description="GST N-terminal" evidence="1">
    <location>
        <begin position="1"/>
        <end position="81"/>
    </location>
</feature>
<dbReference type="InterPro" id="IPR040079">
    <property type="entry name" value="Glutathione_S-Trfase"/>
</dbReference>
<evidence type="ECO:0000313" key="4">
    <source>
        <dbReference type="Proteomes" id="UP001176468"/>
    </source>
</evidence>
<dbReference type="SUPFAM" id="SSF47616">
    <property type="entry name" value="GST C-terminal domain-like"/>
    <property type="match status" value="1"/>
</dbReference>
<dbReference type="InterPro" id="IPR004045">
    <property type="entry name" value="Glutathione_S-Trfase_N"/>
</dbReference>
<dbReference type="CDD" id="cd03188">
    <property type="entry name" value="GST_C_Beta"/>
    <property type="match status" value="1"/>
</dbReference>